<feature type="chain" id="PRO_5014266490" evidence="5">
    <location>
        <begin position="22"/>
        <end position="918"/>
    </location>
</feature>
<evidence type="ECO:0000256" key="2">
    <source>
        <dbReference type="ARBA" id="ARBA00022803"/>
    </source>
</evidence>
<organism evidence="6 7">
    <name type="scientific">Akkermansia glycaniphila</name>
    <dbReference type="NCBI Taxonomy" id="1679444"/>
    <lineage>
        <taxon>Bacteria</taxon>
        <taxon>Pseudomonadati</taxon>
        <taxon>Verrucomicrobiota</taxon>
        <taxon>Verrucomicrobiia</taxon>
        <taxon>Verrucomicrobiales</taxon>
        <taxon>Akkermansiaceae</taxon>
        <taxon>Akkermansia</taxon>
    </lineage>
</organism>
<dbReference type="InterPro" id="IPR013105">
    <property type="entry name" value="TPR_2"/>
</dbReference>
<keyword evidence="7" id="KW-1185">Reference proteome</keyword>
<dbReference type="Pfam" id="PF07719">
    <property type="entry name" value="TPR_2"/>
    <property type="match status" value="1"/>
</dbReference>
<dbReference type="AlphaFoldDB" id="A0A1C7PAP4"/>
<dbReference type="InterPro" id="IPR019734">
    <property type="entry name" value="TPR_rpt"/>
</dbReference>
<feature type="signal peptide" evidence="5">
    <location>
        <begin position="1"/>
        <end position="21"/>
    </location>
</feature>
<dbReference type="PROSITE" id="PS50005">
    <property type="entry name" value="TPR"/>
    <property type="match status" value="1"/>
</dbReference>
<evidence type="ECO:0000256" key="1">
    <source>
        <dbReference type="ARBA" id="ARBA00022737"/>
    </source>
</evidence>
<dbReference type="STRING" id="1679444.PYTT_2461"/>
<dbReference type="InterPro" id="IPR011990">
    <property type="entry name" value="TPR-like_helical_dom_sf"/>
</dbReference>
<keyword evidence="5" id="KW-0732">Signal</keyword>
<accession>A0A1C7PAP4</accession>
<dbReference type="Proteomes" id="UP000176204">
    <property type="component" value="Chromosome I"/>
</dbReference>
<name>A0A1C7PAP4_9BACT</name>
<feature type="region of interest" description="Disordered" evidence="4">
    <location>
        <begin position="523"/>
        <end position="543"/>
    </location>
</feature>
<dbReference type="RefSeq" id="WP_067777483.1">
    <property type="nucleotide sequence ID" value="NZ_LIGX01000037.1"/>
</dbReference>
<evidence type="ECO:0000313" key="6">
    <source>
        <dbReference type="EMBL" id="SEI00177.1"/>
    </source>
</evidence>
<reference evidence="7" key="1">
    <citation type="submission" date="2016-09" db="EMBL/GenBank/DDBJ databases">
        <authorList>
            <person name="Koehorst J."/>
        </authorList>
    </citation>
    <scope>NUCLEOTIDE SEQUENCE [LARGE SCALE GENOMIC DNA]</scope>
</reference>
<feature type="compositionally biased region" description="Basic and acidic residues" evidence="4">
    <location>
        <begin position="887"/>
        <end position="896"/>
    </location>
</feature>
<evidence type="ECO:0000256" key="5">
    <source>
        <dbReference type="SAM" id="SignalP"/>
    </source>
</evidence>
<feature type="repeat" description="TPR" evidence="3">
    <location>
        <begin position="423"/>
        <end position="456"/>
    </location>
</feature>
<dbReference type="KEGG" id="agl:PYTT_2461"/>
<sequence>MLRFTTLALPAFCSLIPLLPAAETPPAPAPAQAAPAPEDAAATQEELKKNRSYQSGLASLQKNLASQAVIHFDKALKTKDLSDAAREQIILRLAEAYVRNDKAAEAIALYAALPDGKSPAYWSGLAFAKAGRYVEAEPLLASIPAEDPLYGAALQALAYVSRQAGDQDVLADTLQRMIALDDKELKTKAQLALAEQKLDNGDLKDVQPLLDAVLKAEETDKLAASLRPVATLLDIRKETALKNYDRAEKLCNELIDTKGNTDFIKDSAKLEKACIRISRAKNQPAPSAAADDADISDNNGAGEQTIRQFIDSTPNSTLLPEAFAILKANDAFALDPTMMAKLHEWEKSKNANLGPIARLHLAEQNYLRNNREDALALVRKGIEAAPRHAATQNLLLMGVQWLIYDGKVDEAKKLMDKSSMNTARALFQRGYIAYREGRYAEAEAAFSEARSLANDSQMAATTMNTALAALMDGHTTQADALAKAEKNDPELYARLQYQRAHFLSHYKQEDARKALESFIKTYDTQPAPSGTNGSATPEVKPPSPSIRHDVARAHMDLVQQLRSSSPRRARTYMERLDGMDTSDWDKNLIRRRALLRIALEEAQTQYPEAIAATRKALQEINDPEAAAALHLKLGDLLYRSERYGDALQSLTTFMESYPESPLRDAATFLAGKAAAKVNTSSSLAAAADLFRECVARRGNYAPAAAIERASIFKRMGKIQEALNELSDEFIATLKPGDKALALSTKADAWQTLAEKDPAALTKARDLCTQLLELTDLPLAWTFRGLAQRAQYAEKAGDTESALADYQQIMAHDPSALESAPRQHWYWYYLSGFSSIHLLEQQGNHIAALAIANALANTSGPRAQDAANLARRIRLENFIWDDSRTLLKERPATEEKQPAANPETNGETPIAEPVPDGQP</sequence>
<evidence type="ECO:0000313" key="7">
    <source>
        <dbReference type="Proteomes" id="UP000176204"/>
    </source>
</evidence>
<evidence type="ECO:0000256" key="3">
    <source>
        <dbReference type="PROSITE-ProRule" id="PRU00339"/>
    </source>
</evidence>
<evidence type="ECO:0000256" key="4">
    <source>
        <dbReference type="SAM" id="MobiDB-lite"/>
    </source>
</evidence>
<keyword evidence="1" id="KW-0677">Repeat</keyword>
<feature type="compositionally biased region" description="Polar residues" evidence="4">
    <location>
        <begin position="523"/>
        <end position="535"/>
    </location>
</feature>
<dbReference type="SUPFAM" id="SSF48452">
    <property type="entry name" value="TPR-like"/>
    <property type="match status" value="3"/>
</dbReference>
<proteinExistence type="predicted"/>
<dbReference type="Gene3D" id="1.25.40.10">
    <property type="entry name" value="Tetratricopeptide repeat domain"/>
    <property type="match status" value="4"/>
</dbReference>
<dbReference type="SMART" id="SM00028">
    <property type="entry name" value="TPR"/>
    <property type="match status" value="4"/>
</dbReference>
<dbReference type="OrthoDB" id="199046at2"/>
<gene>
    <name evidence="6" type="ORF">PYTT_2461</name>
</gene>
<feature type="region of interest" description="Disordered" evidence="4">
    <location>
        <begin position="887"/>
        <end position="918"/>
    </location>
</feature>
<keyword evidence="2 3" id="KW-0802">TPR repeat</keyword>
<dbReference type="EMBL" id="LT629973">
    <property type="protein sequence ID" value="SEI00177.1"/>
    <property type="molecule type" value="Genomic_DNA"/>
</dbReference>
<protein>
    <submittedName>
        <fullName evidence="6">Tetratricopeptide repeat</fullName>
    </submittedName>
</protein>